<keyword evidence="7" id="KW-0902">Two-component regulatory system</keyword>
<accession>A0ABX8FIC9</accession>
<evidence type="ECO:0000256" key="6">
    <source>
        <dbReference type="ARBA" id="ARBA00022840"/>
    </source>
</evidence>
<name>A0ABX8FIC9_9BACI</name>
<evidence type="ECO:0000256" key="1">
    <source>
        <dbReference type="ARBA" id="ARBA00000085"/>
    </source>
</evidence>
<dbReference type="Gene3D" id="3.30.565.10">
    <property type="entry name" value="Histidine kinase-like ATPase, C-terminal domain"/>
    <property type="match status" value="1"/>
</dbReference>
<dbReference type="InterPro" id="IPR005467">
    <property type="entry name" value="His_kinase_dom"/>
</dbReference>
<dbReference type="PANTHER" id="PTHR43065">
    <property type="entry name" value="SENSOR HISTIDINE KINASE"/>
    <property type="match status" value="1"/>
</dbReference>
<dbReference type="SUPFAM" id="SSF55874">
    <property type="entry name" value="ATPase domain of HSP90 chaperone/DNA topoisomerase II/histidine kinase"/>
    <property type="match status" value="1"/>
</dbReference>
<proteinExistence type="predicted"/>
<organism evidence="9 10">
    <name type="scientific">Cytobacillus gottheilii</name>
    <dbReference type="NCBI Taxonomy" id="859144"/>
    <lineage>
        <taxon>Bacteria</taxon>
        <taxon>Bacillati</taxon>
        <taxon>Bacillota</taxon>
        <taxon>Bacilli</taxon>
        <taxon>Bacillales</taxon>
        <taxon>Bacillaceae</taxon>
        <taxon>Cytobacillus</taxon>
    </lineage>
</organism>
<evidence type="ECO:0000259" key="8">
    <source>
        <dbReference type="PROSITE" id="PS50109"/>
    </source>
</evidence>
<keyword evidence="10" id="KW-1185">Reference proteome</keyword>
<keyword evidence="5" id="KW-0418">Kinase</keyword>
<dbReference type="Pfam" id="PF02518">
    <property type="entry name" value="HATPase_c"/>
    <property type="match status" value="1"/>
</dbReference>
<reference evidence="9 10" key="1">
    <citation type="submission" date="2021-03" db="EMBL/GenBank/DDBJ databases">
        <title>The first data on the complete genome of the tetrodotoxin-producing bacterium.</title>
        <authorList>
            <person name="Melnikova D.I."/>
            <person name="Nijland R."/>
            <person name="Magarlamov T.Y."/>
        </authorList>
    </citation>
    <scope>NUCLEOTIDE SEQUENCE [LARGE SCALE GENOMIC DNA]</scope>
    <source>
        <strain evidence="9 10">1839</strain>
    </source>
</reference>
<protein>
    <recommendedName>
        <fullName evidence="2">histidine kinase</fullName>
        <ecNumber evidence="2">2.7.13.3</ecNumber>
    </recommendedName>
</protein>
<evidence type="ECO:0000256" key="7">
    <source>
        <dbReference type="ARBA" id="ARBA00023012"/>
    </source>
</evidence>
<evidence type="ECO:0000313" key="9">
    <source>
        <dbReference type="EMBL" id="QVY63735.1"/>
    </source>
</evidence>
<feature type="domain" description="Histidine kinase" evidence="8">
    <location>
        <begin position="1"/>
        <end position="50"/>
    </location>
</feature>
<dbReference type="InterPro" id="IPR003594">
    <property type="entry name" value="HATPase_dom"/>
</dbReference>
<dbReference type="EC" id="2.7.13.3" evidence="2"/>
<dbReference type="PANTHER" id="PTHR43065:SF34">
    <property type="entry name" value="SPORULATION KINASE A"/>
    <property type="match status" value="1"/>
</dbReference>
<dbReference type="PROSITE" id="PS50109">
    <property type="entry name" value="HIS_KIN"/>
    <property type="match status" value="1"/>
</dbReference>
<dbReference type="RefSeq" id="WP_214478815.1">
    <property type="nucleotide sequence ID" value="NZ_CP071709.1"/>
</dbReference>
<comment type="catalytic activity">
    <reaction evidence="1">
        <text>ATP + protein L-histidine = ADP + protein N-phospho-L-histidine.</text>
        <dbReference type="EC" id="2.7.13.3"/>
    </reaction>
</comment>
<dbReference type="InterPro" id="IPR036890">
    <property type="entry name" value="HATPase_C_sf"/>
</dbReference>
<dbReference type="Proteomes" id="UP000679247">
    <property type="component" value="Chromosome"/>
</dbReference>
<dbReference type="PRINTS" id="PR00344">
    <property type="entry name" value="BCTRLSENSOR"/>
</dbReference>
<dbReference type="InterPro" id="IPR004358">
    <property type="entry name" value="Sig_transdc_His_kin-like_C"/>
</dbReference>
<evidence type="ECO:0000256" key="2">
    <source>
        <dbReference type="ARBA" id="ARBA00012438"/>
    </source>
</evidence>
<sequence>MGQPFFTTKENGTGLGLMVSKKIIEDHLGSMQIHSKLNEGTTIEVRLPIR</sequence>
<gene>
    <name evidence="9" type="ORF">J1899_11005</name>
</gene>
<evidence type="ECO:0000256" key="4">
    <source>
        <dbReference type="ARBA" id="ARBA00022741"/>
    </source>
</evidence>
<evidence type="ECO:0000313" key="10">
    <source>
        <dbReference type="Proteomes" id="UP000679247"/>
    </source>
</evidence>
<keyword evidence="6" id="KW-0067">ATP-binding</keyword>
<evidence type="ECO:0000256" key="3">
    <source>
        <dbReference type="ARBA" id="ARBA00022679"/>
    </source>
</evidence>
<keyword evidence="4" id="KW-0547">Nucleotide-binding</keyword>
<evidence type="ECO:0000256" key="5">
    <source>
        <dbReference type="ARBA" id="ARBA00022777"/>
    </source>
</evidence>
<keyword evidence="3" id="KW-0808">Transferase</keyword>
<dbReference type="EMBL" id="CP071709">
    <property type="protein sequence ID" value="QVY63735.1"/>
    <property type="molecule type" value="Genomic_DNA"/>
</dbReference>